<dbReference type="AlphaFoldDB" id="A0A3B0UNI0"/>
<reference evidence="1" key="1">
    <citation type="submission" date="2018-06" db="EMBL/GenBank/DDBJ databases">
        <authorList>
            <person name="Zhirakovskaya E."/>
        </authorList>
    </citation>
    <scope>NUCLEOTIDE SEQUENCE</scope>
</reference>
<evidence type="ECO:0008006" key="2">
    <source>
        <dbReference type="Google" id="ProtNLM"/>
    </source>
</evidence>
<organism evidence="1">
    <name type="scientific">hydrothermal vent metagenome</name>
    <dbReference type="NCBI Taxonomy" id="652676"/>
    <lineage>
        <taxon>unclassified sequences</taxon>
        <taxon>metagenomes</taxon>
        <taxon>ecological metagenomes</taxon>
    </lineage>
</organism>
<proteinExistence type="predicted"/>
<gene>
    <name evidence="1" type="ORF">MNBD_BACTEROID06-1395</name>
</gene>
<evidence type="ECO:0000313" key="1">
    <source>
        <dbReference type="EMBL" id="VAW26717.1"/>
    </source>
</evidence>
<sequence length="203" mass="23812">MMKSVIFVCVAALITHNGYTQLLIKNKVKMGFIGGLQTAGAGYQYKNPNTFEKIYHYNVHIDAHIGYFFNKNFGLGITAVKGFSQSNIEPFSMYNNQKFHGIGVYGRYYIPLKINIKVLDRMLFFLEVVYRKTNFTRTVNWVYVSGDPLKYNLTKIIPFGMQMRVWNNFFIGTSFEYLIFTEKIHYLVYRTGFEYHFKGKLKK</sequence>
<name>A0A3B0UNI0_9ZZZZ</name>
<protein>
    <recommendedName>
        <fullName evidence="2">Outer membrane protein beta-barrel domain-containing protein</fullName>
    </recommendedName>
</protein>
<accession>A0A3B0UNI0</accession>
<dbReference type="EMBL" id="UOES01000131">
    <property type="protein sequence ID" value="VAW26717.1"/>
    <property type="molecule type" value="Genomic_DNA"/>
</dbReference>